<evidence type="ECO:0000313" key="4">
    <source>
        <dbReference type="Proteomes" id="UP000003448"/>
    </source>
</evidence>
<name>I0L9S8_9ACTN</name>
<dbReference type="PANTHER" id="PTHR47514:SF2">
    <property type="entry name" value="TRANSKETOLASE"/>
    <property type="match status" value="1"/>
</dbReference>
<dbReference type="STRING" id="1150864.MILUP08_45458"/>
<dbReference type="Gene3D" id="3.40.50.970">
    <property type="match status" value="1"/>
</dbReference>
<feature type="domain" description="Transketolase N-terminal" evidence="2">
    <location>
        <begin position="70"/>
        <end position="316"/>
    </location>
</feature>
<accession>I0L9S8</accession>
<dbReference type="GO" id="GO:0000287">
    <property type="term" value="F:magnesium ion binding"/>
    <property type="evidence" value="ECO:0007669"/>
    <property type="project" value="UniProtKB-ARBA"/>
</dbReference>
<gene>
    <name evidence="3" type="ORF">MILUP08_45458</name>
</gene>
<dbReference type="InterPro" id="IPR005474">
    <property type="entry name" value="Transketolase_N"/>
</dbReference>
<evidence type="ECO:0000259" key="2">
    <source>
        <dbReference type="Pfam" id="PF00456"/>
    </source>
</evidence>
<dbReference type="CDD" id="cd02012">
    <property type="entry name" value="TPP_TK"/>
    <property type="match status" value="1"/>
</dbReference>
<keyword evidence="4" id="KW-1185">Reference proteome</keyword>
<dbReference type="Proteomes" id="UP000003448">
    <property type="component" value="Unassembled WGS sequence"/>
</dbReference>
<comment type="caution">
    <text evidence="3">The sequence shown here is derived from an EMBL/GenBank/DDBJ whole genome shotgun (WGS) entry which is preliminary data.</text>
</comment>
<evidence type="ECO:0000313" key="3">
    <source>
        <dbReference type="EMBL" id="CCH20575.1"/>
    </source>
</evidence>
<dbReference type="AlphaFoldDB" id="I0L9S8"/>
<dbReference type="RefSeq" id="WP_007463660.1">
    <property type="nucleotide sequence ID" value="NZ_HF570108.1"/>
</dbReference>
<dbReference type="Pfam" id="PF00456">
    <property type="entry name" value="Transketolase_N"/>
    <property type="match status" value="1"/>
</dbReference>
<dbReference type="GO" id="GO:0004802">
    <property type="term" value="F:transketolase activity"/>
    <property type="evidence" value="ECO:0007669"/>
    <property type="project" value="UniProtKB-EC"/>
</dbReference>
<feature type="compositionally biased region" description="Low complexity" evidence="1">
    <location>
        <begin position="1"/>
        <end position="16"/>
    </location>
</feature>
<dbReference type="EC" id="2.2.1.1" evidence="3"/>
<dbReference type="SUPFAM" id="SSF52518">
    <property type="entry name" value="Thiamin diphosphate-binding fold (THDP-binding)"/>
    <property type="match status" value="1"/>
</dbReference>
<dbReference type="eggNOG" id="COG3959">
    <property type="taxonomic scope" value="Bacteria"/>
</dbReference>
<reference evidence="4" key="1">
    <citation type="journal article" date="2012" name="J. Bacteriol.">
        <title>Genome Sequence of Micromonospora lupini Lupac 08, Isolated from Root Nodules of Lupinus angustifolius.</title>
        <authorList>
            <person name="Alonso-Vega P."/>
            <person name="Normand P."/>
            <person name="Bacigalupe R."/>
            <person name="Pujic P."/>
            <person name="Lajus A."/>
            <person name="Vallenet D."/>
            <person name="Carro L."/>
            <person name="Coll P."/>
            <person name="Trujillo M.E."/>
        </authorList>
    </citation>
    <scope>NUCLEOTIDE SEQUENCE [LARGE SCALE GENOMIC DNA]</scope>
    <source>
        <strain evidence="4">Lupac 08</strain>
    </source>
</reference>
<dbReference type="EMBL" id="CAIE01000039">
    <property type="protein sequence ID" value="CCH20575.1"/>
    <property type="molecule type" value="Genomic_DNA"/>
</dbReference>
<protein>
    <submittedName>
        <fullName evidence="3">Transketolase, N-terminal section (Modular protein)</fullName>
        <ecNumber evidence="3">2.2.1.1</ecNumber>
    </submittedName>
</protein>
<dbReference type="PANTHER" id="PTHR47514">
    <property type="entry name" value="TRANSKETOLASE N-TERMINAL SECTION-RELATED"/>
    <property type="match status" value="1"/>
</dbReference>
<dbReference type="InterPro" id="IPR029061">
    <property type="entry name" value="THDP-binding"/>
</dbReference>
<sequence>MPPREPLAVAEPAELPELPEPADRVEPADRAMLPEPADRAALPESGDRPASVEAEVAEVAEAAVDLAAVAVRVRELIVGMCASADGGHLGGSMSLVEILVTLYHEVLRVDPTRPQAPDRDVLLLSKGHGAIALYAVLATRGYFPVEWLDGYAAPGGPFLAHPNRAVPGVEMPTGSLGHGLALGVGHALAARLDGSDRRCVVVLGDGELQEGSVWEAAMAAGSLGLDRLTAVIDRNGLQLGDGTEDVITLEPLADRWRAFGWEVREVDGHDRGALRAALTEPGTGRPVAVIARTVKGRGLPYVEGQVRSHFARLGETQRGRALRAVRRGIR</sequence>
<proteinExistence type="predicted"/>
<keyword evidence="3" id="KW-0808">Transferase</keyword>
<evidence type="ECO:0000256" key="1">
    <source>
        <dbReference type="SAM" id="MobiDB-lite"/>
    </source>
</evidence>
<feature type="region of interest" description="Disordered" evidence="1">
    <location>
        <begin position="1"/>
        <end position="48"/>
    </location>
</feature>
<organism evidence="3 4">
    <name type="scientific">Micromonospora lupini str. Lupac 08</name>
    <dbReference type="NCBI Taxonomy" id="1150864"/>
    <lineage>
        <taxon>Bacteria</taxon>
        <taxon>Bacillati</taxon>
        <taxon>Actinomycetota</taxon>
        <taxon>Actinomycetes</taxon>
        <taxon>Micromonosporales</taxon>
        <taxon>Micromonosporaceae</taxon>
        <taxon>Micromonospora</taxon>
    </lineage>
</organism>